<evidence type="ECO:0008006" key="3">
    <source>
        <dbReference type="Google" id="ProtNLM"/>
    </source>
</evidence>
<dbReference type="OrthoDB" id="1898893at2"/>
<proteinExistence type="predicted"/>
<dbReference type="Proteomes" id="UP000275473">
    <property type="component" value="Unassembled WGS sequence"/>
</dbReference>
<dbReference type="EMBL" id="RIAX01000018">
    <property type="protein sequence ID" value="RNF38266.1"/>
    <property type="molecule type" value="Genomic_DNA"/>
</dbReference>
<dbReference type="RefSeq" id="WP_123166561.1">
    <property type="nucleotide sequence ID" value="NZ_RIAX01000018.1"/>
</dbReference>
<reference evidence="1 2" key="1">
    <citation type="journal article" date="2018" name="Int. J. Syst. Evol. Microbiol.">
        <title>Planococcus salinus sp. nov., a moderately halophilic bacterium isolated from a saline-alkali soil.</title>
        <authorList>
            <person name="Gan L."/>
        </authorList>
    </citation>
    <scope>NUCLEOTIDE SEQUENCE [LARGE SCALE GENOMIC DNA]</scope>
    <source>
        <strain evidence="1 2">LCB217</strain>
    </source>
</reference>
<sequence length="418" mass="49142">MATVTIVDSIMGSGKTTWAKEYMNRHQKNKRFIYVSPYLEEIQNNILKDCPFLNEPDTQIGKGSKLKHFKELIVSGSSIITTHALFRMIDDEVLELLRDAGYTLILDEVANVIEQVREITQEDIRTLKDANLISVEDRKVNWMDNGYKGVYENTYINIKYQAQQGNIFLHNDTMLFWTFPAKVFDLFENSFILTYLFDGQIQRYYYDLFKIETVYKSVEKIGPSYALVTYNAELEGRERFKSLIRIYEGAFNTNYVENEKVRGNELSSAWLRKANSETMGRLKKNLYSYFKSKGKSDDNLWTAKLSVRHKLQGKGYTKAFIPWTTRATNDYQETHNLAFAYNLYMNPFEKKFFEEAGVKVDEDILALSHLLQWMWRSAIRKDIPEPINIYIPSLRMRTLLKQWLNNEEIKFLYKATGY</sequence>
<dbReference type="AlphaFoldDB" id="A0A3M8P3M3"/>
<keyword evidence="2" id="KW-1185">Reference proteome</keyword>
<accession>A0A3M8P3M3</accession>
<evidence type="ECO:0000313" key="1">
    <source>
        <dbReference type="EMBL" id="RNF38266.1"/>
    </source>
</evidence>
<name>A0A3M8P3M3_9BACL</name>
<dbReference type="InterPro" id="IPR027417">
    <property type="entry name" value="P-loop_NTPase"/>
</dbReference>
<organism evidence="1 2">
    <name type="scientific">Planococcus salinus</name>
    <dbReference type="NCBI Taxonomy" id="1848460"/>
    <lineage>
        <taxon>Bacteria</taxon>
        <taxon>Bacillati</taxon>
        <taxon>Bacillota</taxon>
        <taxon>Bacilli</taxon>
        <taxon>Bacillales</taxon>
        <taxon>Caryophanaceae</taxon>
        <taxon>Planococcus</taxon>
    </lineage>
</organism>
<dbReference type="SUPFAM" id="SSF52540">
    <property type="entry name" value="P-loop containing nucleoside triphosphate hydrolases"/>
    <property type="match status" value="1"/>
</dbReference>
<gene>
    <name evidence="1" type="ORF">EEX84_15510</name>
</gene>
<evidence type="ECO:0000313" key="2">
    <source>
        <dbReference type="Proteomes" id="UP000275473"/>
    </source>
</evidence>
<comment type="caution">
    <text evidence="1">The sequence shown here is derived from an EMBL/GenBank/DDBJ whole genome shotgun (WGS) entry which is preliminary data.</text>
</comment>
<protein>
    <recommendedName>
        <fullName evidence="3">Helicase/UvrB N-terminal domain-containing protein</fullName>
    </recommendedName>
</protein>